<dbReference type="HOGENOM" id="CLU_3198752_0_0_6"/>
<name>V5U3Y2_9ENTR</name>
<gene>
    <name evidence="1" type="ORF">P262_04669</name>
</gene>
<evidence type="ECO:0000313" key="1">
    <source>
        <dbReference type="EMBL" id="AHB71695.1"/>
    </source>
</evidence>
<dbReference type="EMBL" id="CP006731">
    <property type="protein sequence ID" value="AHB71695.1"/>
    <property type="molecule type" value="Genomic_DNA"/>
</dbReference>
<evidence type="ECO:0000313" key="2">
    <source>
        <dbReference type="Proteomes" id="UP000018545"/>
    </source>
</evidence>
<protein>
    <submittedName>
        <fullName evidence="1">Uncharacterized protein</fullName>
    </submittedName>
</protein>
<organism evidence="1 2">
    <name type="scientific">Cronobacter malonaticus</name>
    <dbReference type="NCBI Taxonomy" id="413503"/>
    <lineage>
        <taxon>Bacteria</taxon>
        <taxon>Pseudomonadati</taxon>
        <taxon>Pseudomonadota</taxon>
        <taxon>Gammaproteobacteria</taxon>
        <taxon>Enterobacterales</taxon>
        <taxon>Enterobacteriaceae</taxon>
        <taxon>Cronobacter</taxon>
    </lineage>
</organism>
<proteinExistence type="predicted"/>
<dbReference type="Proteomes" id="UP000018545">
    <property type="component" value="Chromosome"/>
</dbReference>
<sequence>MLHEALNVKIRINASRWRAIQCKTPPAKTAMRLSCTAFTVSSERD</sequence>
<reference evidence="1 2" key="1">
    <citation type="journal article" date="2014" name="Genome Announc.">
        <title>Complete Genome Sequence of Cronobacter sakazakii Strain CMCC 45402.</title>
        <authorList>
            <person name="Zhao Z."/>
            <person name="Wang L."/>
            <person name="Wang B."/>
            <person name="Liang H."/>
            <person name="Ye Q."/>
            <person name="Zeng M."/>
        </authorList>
    </citation>
    <scope>NUCLEOTIDE SEQUENCE [LARGE SCALE GENOMIC DNA]</scope>
    <source>
        <strain evidence="2">45402</strain>
    </source>
</reference>
<dbReference type="PATRIC" id="fig|1401659.3.peg.3297"/>
<accession>V5U3Y2</accession>
<dbReference type="KEGG" id="csi:P262_04669"/>
<dbReference type="AlphaFoldDB" id="V5U3Y2"/>